<dbReference type="InterPro" id="IPR027961">
    <property type="entry name" value="DUF4442"/>
</dbReference>
<evidence type="ECO:0000313" key="3">
    <source>
        <dbReference type="Proteomes" id="UP000279384"/>
    </source>
</evidence>
<dbReference type="EMBL" id="JAQQKY010000010">
    <property type="protein sequence ID" value="MDC7692259.1"/>
    <property type="molecule type" value="Genomic_DNA"/>
</dbReference>
<gene>
    <name evidence="2" type="ORF">C8E02_3107</name>
    <name evidence="1" type="ORF">PQU93_15935</name>
</gene>
<dbReference type="Gene3D" id="3.10.129.10">
    <property type="entry name" value="Hotdog Thioesterase"/>
    <property type="match status" value="1"/>
</dbReference>
<reference evidence="2 3" key="1">
    <citation type="submission" date="2018-10" db="EMBL/GenBank/DDBJ databases">
        <title>Genomic Encyclopedia of Type Strains, Phase IV (KMG-IV): sequencing the most valuable type-strain genomes for metagenomic binning, comparative biology and taxonomic classification.</title>
        <authorList>
            <person name="Goeker M."/>
        </authorList>
    </citation>
    <scope>NUCLEOTIDE SEQUENCE [LARGE SCALE GENOMIC DNA]</scope>
    <source>
        <strain evidence="2 3">DSM 3303</strain>
    </source>
</reference>
<sequence>MNHRLAKLVFNLWPPFLGAGVKVRRISPDWKEVDVQLRLGLTNRNYVGVHFGGSLYSMTDPFYMLMLLKNLGKDYIVWDKAGSIDYLKPGRGVVCARFRIDDDLLQRVRDATAGGDKHLPALHVSVYDAEGAEVARINKTLYIRRKPPRSSRQATS</sequence>
<accession>A0A495B5H7</accession>
<dbReference type="Proteomes" id="UP001221566">
    <property type="component" value="Unassembled WGS sequence"/>
</dbReference>
<evidence type="ECO:0000313" key="4">
    <source>
        <dbReference type="Proteomes" id="UP001221566"/>
    </source>
</evidence>
<dbReference type="InterPro" id="IPR029069">
    <property type="entry name" value="HotDog_dom_sf"/>
</dbReference>
<protein>
    <submittedName>
        <fullName evidence="2">Acyl-coenzyme A thioesterase PaaI-like protein</fullName>
    </submittedName>
    <submittedName>
        <fullName evidence="1">DUF4442 domain-containing protein</fullName>
    </submittedName>
</protein>
<organism evidence="2 3">
    <name type="scientific">Vogesella indigofera</name>
    <name type="common">Pseudomonas indigofera</name>
    <dbReference type="NCBI Taxonomy" id="45465"/>
    <lineage>
        <taxon>Bacteria</taxon>
        <taxon>Pseudomonadati</taxon>
        <taxon>Pseudomonadota</taxon>
        <taxon>Betaproteobacteria</taxon>
        <taxon>Neisseriales</taxon>
        <taxon>Chromobacteriaceae</taxon>
        <taxon>Vogesella</taxon>
    </lineage>
</organism>
<dbReference type="AlphaFoldDB" id="A0A495B5H7"/>
<evidence type="ECO:0000313" key="1">
    <source>
        <dbReference type="EMBL" id="MDC7692259.1"/>
    </source>
</evidence>
<reference evidence="1 4" key="2">
    <citation type="submission" date="2023-01" db="EMBL/GenBank/DDBJ databases">
        <title>Novel species of the genus Vogesella isolated from rivers.</title>
        <authorList>
            <person name="Lu H."/>
        </authorList>
    </citation>
    <scope>NUCLEOTIDE SEQUENCE [LARGE SCALE GENOMIC DNA]</scope>
    <source>
        <strain evidence="1 4">SH7W</strain>
    </source>
</reference>
<dbReference type="SUPFAM" id="SSF54637">
    <property type="entry name" value="Thioesterase/thiol ester dehydrase-isomerase"/>
    <property type="match status" value="1"/>
</dbReference>
<dbReference type="Proteomes" id="UP000279384">
    <property type="component" value="Unassembled WGS sequence"/>
</dbReference>
<dbReference type="EMBL" id="RBID01000018">
    <property type="protein sequence ID" value="RKQ54845.1"/>
    <property type="molecule type" value="Genomic_DNA"/>
</dbReference>
<comment type="caution">
    <text evidence="2">The sequence shown here is derived from an EMBL/GenBank/DDBJ whole genome shotgun (WGS) entry which is preliminary data.</text>
</comment>
<keyword evidence="4" id="KW-1185">Reference proteome</keyword>
<dbReference type="RefSeq" id="WP_120812140.1">
    <property type="nucleotide sequence ID" value="NZ_JAQQKY010000010.1"/>
</dbReference>
<name>A0A495B5H7_VOGIN</name>
<proteinExistence type="predicted"/>
<evidence type="ECO:0000313" key="2">
    <source>
        <dbReference type="EMBL" id="RKQ54845.1"/>
    </source>
</evidence>
<dbReference type="Pfam" id="PF14539">
    <property type="entry name" value="DUF4442"/>
    <property type="match status" value="1"/>
</dbReference>